<evidence type="ECO:0000256" key="1">
    <source>
        <dbReference type="SAM" id="Coils"/>
    </source>
</evidence>
<organism evidence="4 5">
    <name type="scientific">Fusobacterium ulcerans</name>
    <dbReference type="NCBI Taxonomy" id="861"/>
    <lineage>
        <taxon>Bacteria</taxon>
        <taxon>Fusobacteriati</taxon>
        <taxon>Fusobacteriota</taxon>
        <taxon>Fusobacteriia</taxon>
        <taxon>Fusobacteriales</taxon>
        <taxon>Fusobacteriaceae</taxon>
        <taxon>Fusobacterium</taxon>
    </lineage>
</organism>
<dbReference type="InterPro" id="IPR036709">
    <property type="entry name" value="Autotransporte_beta_dom_sf"/>
</dbReference>
<keyword evidence="2" id="KW-0472">Membrane</keyword>
<dbReference type="KEGG" id="ful:C4N20_12865"/>
<dbReference type="SUPFAM" id="SSF103515">
    <property type="entry name" value="Autotransporter"/>
    <property type="match status" value="1"/>
</dbReference>
<accession>A0AAX2JAE0</accession>
<dbReference type="Proteomes" id="UP000249008">
    <property type="component" value="Chromosome 1"/>
</dbReference>
<keyword evidence="2" id="KW-1133">Transmembrane helix</keyword>
<evidence type="ECO:0000313" key="5">
    <source>
        <dbReference type="Proteomes" id="UP000249008"/>
    </source>
</evidence>
<dbReference type="EMBL" id="LS483487">
    <property type="protein sequence ID" value="SQJ01227.1"/>
    <property type="molecule type" value="Genomic_DNA"/>
</dbReference>
<dbReference type="RefSeq" id="WP_005977011.1">
    <property type="nucleotide sequence ID" value="NZ_CABKNW010000001.1"/>
</dbReference>
<feature type="transmembrane region" description="Helical" evidence="2">
    <location>
        <begin position="20"/>
        <end position="40"/>
    </location>
</feature>
<proteinExistence type="predicted"/>
<dbReference type="GeneID" id="78455709"/>
<sequence length="3427" mass="350494">MRKNDIEKSLKRFLKRKVSYSLSLLIAFMITGGISLGAGITAEEIQETKSDLLTRIQTEREEIKRKIAENERLIKEYNSDFVELVRKGDFYSKPLFNSTQIFFTYQYLDNGKMKDRTEKEFSETIDAINKHYGTRSGRSLLRSSGNIGKDKIMSGNGVAVDNEVFREEINLGANIIPVEPVLPEVNPEISVNISEPTVNLGALPGTVSISPITISTITPPTVVPPSAPTGISLTVTTPDAVNKIAVSTPVIVPPTTPTDKEITVTAPTAPGGYDPSYISVPEAPSSPVINLPNMPSINFVSMSNGNGAYVEVDAVPGGAGSSARIQNGIISAVSVIDGTFMVKREILTPYGITSAGGSYGTATTTANNSFRYSYSNYKAYTFAAVTGGVGSGTAAGNIVNAGTIADKYAISYANNYADSASVQRIVAGEALTFNNGKFRVARESDSASVYLGEFLHMDIHGSKAHGTIRTHLVNTVAKIASDGAGATTATAAVLPAWDDVIANYATNTPRAIAWVNSNDIALEGGNLNLTNMYHHTSAVTSGIVINTGKIQIRPYKSGGTIYDGYNSVFVVSSEQQANKAQYVMYNKGEINTSTQNTGVFTINNGWYRRAGAETYCNSSDNFVVNKGVIEMTGKHSIGVYGQFLSWKATAANRGVLQMDFMDGANRNPIQLYGDESIGLYVLSEFNSSNITGNFHVDIGGINTGNKSISVDGNDTNGGESIADYWSGNTSTDTVDGSVGILSYRDINLTSHGIVIHDKTTGNIGVAPQKKAAYTWSFTGGGQTSNWAITAANPNLNLGSGYIKINGGKDNIGIFAREGNVTTTGSVDLTDGTGNLAIYAKDYTASVGKITTTGNVANTVVLFADNGTINVTDSVKLLGLKLTGATTGNQNNILAAYATASGTISMNNSGTIGSLTSPDIEVTGMELGDASGQYRGLALMANGGVINGKNNYIKVINGAAGVASINSGNIDITGSTVYVNNGYAVYSDGTGTVDLSNGKLVLDGNSVAFDLDFSLTNPLTLTNAEIHVVSNDVTAVNLKNVSTALSVNSLKSSIISALGGTINITDDGIHDKYKIAAVDGGTLNIDTNINKADTDPDSKGYFYYKRFLGQRLKLNVTGGVEVNAAINSADATAYFKGQVVGLEMNSSSSASGVSDTQINLASNSKVIADRTDSGAGAIGLYMNFGEIKLASNSKVEVEKGSNVVNNEAVGVYAVNGSKVDNAGTIEVGGNKSIGILGMAYREAPIGTVIVNEFGAGLTDQGKVNIINDKNITLDGVGTIGIYAHNNNSSGTKAGAVVTNTINGVITVGSSDTSNAAVGIYGKKATISNLGKVSVGDGGVAIYATEGSEITNLGTLDLGADGVGVMVDGTSDISAASVTLTSNNTGTLGKTGIFYKGSLGTESKTIGVAVNASALDKGTAIYVENMNATSSGTLNVGKEGVGIFVKGNLTQTGTNTGTIDLTAGKNDAVGMYTTTANILNNTGGSINVNDTSQIGMYAEGANRKATNKGTINLNVDSSTGIYVKSGAVTDLDAGNTIVFNGKSSVGVFAENAAVNFKDNLTFLNSNENKNIYVYGKGTTVGIDPGKIVTVNGVGTPTTAGNKTVGIYLENAGTGSTFTSNTTGQLVVQGEAVGIYSKGNNTLNVNVTAVGEKTTGVYIEGASTITGTVTARGASGVGAVGVYGSGGAVTIGAGGLTLNTDTDKGTGMYLADGAYASGGKITVNNTATVDNIGVYYSKGTASGTVANGAEVELTGNKSIGIYAADGINLVNSKNITSTGGSNNIASYVGGNSTLTSNGNIIMTGMDNIGIYTGKGSGINNGAIDLTGATGTSSAGMVAKTDASSDTASVENKNTITVGSNLGMYVAGNGTSSGKNTGTITATTGTGVYVDGAAHSFNGTGGTIASNAVGIYLKNTGANKITAGTLNIGSGGVGVFGENAKIDFAVNVTGAGAVGVAAENNSVISGNITTGQGSVGAYLLDDTVTFNGANITTGTNNSGTSVGVLFDSAITGTYTMNNVSVNAKNGVGIYLGGTGMTLNHNGTVTTEGGIGIYVKNGTTLTTGTSILNISNGGTGIYVEQGTANLGLSGNLTFNFGTGGGIGIFNNGGTLNIGSNITLNGSGSLAATTDGSFVSSGNITVGEGGTGLLGQYSSSSITAQSITNSGIITASSGGIGLAAVKTGAGVPLAPITVNNLNTINISGKSSGTSEPSIGIYTDVANVENTGNINVGTDGIGIYSIHNGVLTSVKNDNMKMTGTDGIGVYLKGATTGLLSNNITSTGGAGNTGVILEDIGTIAINAGTITLGEAGVGIVATGTTTSTITGSISVGDSNSIKSAIGIVADNGANITLAGTTTITAGKNGIGVYAEGAGTIITVPNAANITVGANGVYMYSNGANLNFAGNITANNQIGLVADGGTVTSTGATINVQNGGLGVFVKNAAPVFTGTTINVQAGNSSQYSIGAYYDGVSSIGTAPVITQTGSYTIGMVLNNSTGTTAGGISIGGAGSTNQIGAMAKENSSLTIAGNVLVSGDENIGVYGEDSLIRTTGNITVLDSSICVNKSTSSIGVSINGGSYIGAGNLSVGNYSIGVFGKDMTAGSVITQGTGTETMAVGNNGLGIYGEGTGGTITADMSNITVGTDNAIGVYAKGMNSIVTGNMGIGANTSIGIASEGNGDVTYTGAMTIANKAATASVGIYKTDGAGTISISAGSWSIGENGYGIYLKQTTGQSATVNNNADMNLHMAAVGIFSSGANIVNNSGNITVGATNVNGDHANLEKHENSIGIYLTGGSIGKNTSSGVITINHDHSVGVYVAGSTTSFTNEGIINVDNGGIGILVQDKGTAENKGTINLGGTLAGCGSPTVGMAAYGGAKIINSLTGVINVNEGTGMYVNTGAELVNRGTINVLNGIGIEGNGKVTNSGLITVTGTGTDRSTSGVGAANVGAIEIDSAGNIKINDKYVSVGGTLSTDGILIIDGAYVDVTTGIPLFSASSVSGEVNIMSNFATTGNGITYLIKNFVNTAAGTVTGNKLIPVTSPLFVAKVTSNGDLAIAKRPYADIVIGEQFDALHKGLDNILENSGGNGRDAEILKKLNAYLNDFSGEDFEREASRTLAETRGDIYATIQGRMQDINRAFDNSFYELESSYNLTKDSSKYSVIYTDGNYKDSTLGIDEYDYKVMGLLYMKEKEGTEYGSKYGYTLGFAGSKFDFDDGGSKEDVYSLRVGAHRVKNLSEEHKVSWLSRIELGYNRHIAKRKIELDTTYENKGEYNTYSVALDNRITKVIYTDLSRQLDVYADLDLEYGKIDDFKESAGSKGGLEVQIKDNDYLSAQAGAGVKASQRIYAGNDISVKVTADVKYAYEFGDNYDGNKAKLKNGEEGYYSLITPEEREGKLTGKIGLTVEKANHMGVTFEVEAADEGHKKDSSIKYGVRFNYKF</sequence>
<evidence type="ECO:0000256" key="2">
    <source>
        <dbReference type="SAM" id="Phobius"/>
    </source>
</evidence>
<gene>
    <name evidence="4" type="ORF">NCTC12112_01137</name>
</gene>
<protein>
    <recommendedName>
        <fullName evidence="3">Autotransporter domain-containing protein</fullName>
    </recommendedName>
</protein>
<keyword evidence="2" id="KW-0812">Transmembrane</keyword>
<dbReference type="NCBIfam" id="NF033175">
    <property type="entry name" value="fuso_auto_Nterm"/>
    <property type="match status" value="1"/>
</dbReference>
<reference evidence="4 5" key="1">
    <citation type="submission" date="2018-06" db="EMBL/GenBank/DDBJ databases">
        <authorList>
            <consortium name="Pathogen Informatics"/>
            <person name="Doyle S."/>
        </authorList>
    </citation>
    <scope>NUCLEOTIDE SEQUENCE [LARGE SCALE GENOMIC DNA]</scope>
    <source>
        <strain evidence="4 5">NCTC12112</strain>
    </source>
</reference>
<dbReference type="PROSITE" id="PS51208">
    <property type="entry name" value="AUTOTRANSPORTER"/>
    <property type="match status" value="1"/>
</dbReference>
<dbReference type="SMART" id="SM00710">
    <property type="entry name" value="PbH1"/>
    <property type="match status" value="8"/>
</dbReference>
<dbReference type="InterPro" id="IPR006626">
    <property type="entry name" value="PbH1"/>
</dbReference>
<feature type="coiled-coil region" evidence="1">
    <location>
        <begin position="42"/>
        <end position="80"/>
    </location>
</feature>
<keyword evidence="1" id="KW-0175">Coiled coil</keyword>
<evidence type="ECO:0000313" key="4">
    <source>
        <dbReference type="EMBL" id="SQJ01227.1"/>
    </source>
</evidence>
<feature type="domain" description="Autotransporter" evidence="3">
    <location>
        <begin position="3139"/>
        <end position="3427"/>
    </location>
</feature>
<dbReference type="SMART" id="SM00869">
    <property type="entry name" value="Autotransporter"/>
    <property type="match status" value="1"/>
</dbReference>
<dbReference type="InterPro" id="IPR053787">
    <property type="entry name" value="Autotransptr-assoc_N"/>
</dbReference>
<evidence type="ECO:0000259" key="3">
    <source>
        <dbReference type="PROSITE" id="PS51208"/>
    </source>
</evidence>
<dbReference type="InterPro" id="IPR005546">
    <property type="entry name" value="Autotransporte_beta"/>
</dbReference>
<name>A0AAX2JAE0_9FUSO</name>